<feature type="region of interest" description="Disordered" evidence="1">
    <location>
        <begin position="444"/>
        <end position="519"/>
    </location>
</feature>
<feature type="region of interest" description="Disordered" evidence="1">
    <location>
        <begin position="1"/>
        <end position="96"/>
    </location>
</feature>
<protein>
    <recommendedName>
        <fullName evidence="4">Only prolin and serin are matching in the corresponding protein</fullName>
    </recommendedName>
</protein>
<organism evidence="2 3">
    <name type="scientific">Ramalina farinacea</name>
    <dbReference type="NCBI Taxonomy" id="258253"/>
    <lineage>
        <taxon>Eukaryota</taxon>
        <taxon>Fungi</taxon>
        <taxon>Dikarya</taxon>
        <taxon>Ascomycota</taxon>
        <taxon>Pezizomycotina</taxon>
        <taxon>Lecanoromycetes</taxon>
        <taxon>OSLEUM clade</taxon>
        <taxon>Lecanoromycetidae</taxon>
        <taxon>Lecanorales</taxon>
        <taxon>Lecanorineae</taxon>
        <taxon>Ramalinaceae</taxon>
        <taxon>Ramalina</taxon>
    </lineage>
</organism>
<evidence type="ECO:0008006" key="4">
    <source>
        <dbReference type="Google" id="ProtNLM"/>
    </source>
</evidence>
<feature type="compositionally biased region" description="Polar residues" evidence="1">
    <location>
        <begin position="196"/>
        <end position="227"/>
    </location>
</feature>
<dbReference type="EMBL" id="JAPUFD010000005">
    <property type="protein sequence ID" value="MDI1487170.1"/>
    <property type="molecule type" value="Genomic_DNA"/>
</dbReference>
<evidence type="ECO:0000313" key="2">
    <source>
        <dbReference type="EMBL" id="MDI1487170.1"/>
    </source>
</evidence>
<gene>
    <name evidence="2" type="ORF">OHK93_006438</name>
</gene>
<feature type="compositionally biased region" description="Low complexity" evidence="1">
    <location>
        <begin position="36"/>
        <end position="73"/>
    </location>
</feature>
<sequence length="554" mass="61318">MRELKELVLPQLVEARKRDSTSSPVESPVMGHSQQFSQSSTMSDTPSSPTFSLRSHSRMQSSGSSLPSSPILSEGYGSGKRPLTEVKEEDHEKDEDYEMVSGFKQYDDIQEEDYPPSLAHLEWGLDGPDAMRYFEEHFKTEAFGHEYTHNPIAKRQRGDASPLSGIASKVTSRMPSISRKFRSRKASPNVAVPSLSRETSVSRANSTRAPSFASANMEYSKTSANQAPPTPAASYRHDSFDNTYYGVLKPEQDDEPNDGDFRDRPLPGTPLLPPTVDDEDSDQMQEVQSPLQSPSVAEPSESDLISPISPIATPQIGGLPSPPLSTKPSIASFHRRQYGSPIIPSSEIPPMLISNRLPDKWADLLGHADFTIQPEPYLPTENHLRACKTLRADWDMARYNYTKHLMRVGENFGPTSNIYHLTQEKWTEIDVTWKKNVELSLAQLQPQDDAPSTPSSPIVKDPVGRHLAKTPPLVKIPSLNGPRSEGKFPKVGDEGIVGPMSVDPPRSQANQPSDRERDMTAQLAVKKKRKFGGFIKDWLIGVGMFGNKGAQEAT</sequence>
<feature type="compositionally biased region" description="Polar residues" evidence="1">
    <location>
        <begin position="444"/>
        <end position="456"/>
    </location>
</feature>
<evidence type="ECO:0000256" key="1">
    <source>
        <dbReference type="SAM" id="MobiDB-lite"/>
    </source>
</evidence>
<name>A0AA43TUJ2_9LECA</name>
<dbReference type="AlphaFoldDB" id="A0AA43TUJ2"/>
<keyword evidence="3" id="KW-1185">Reference proteome</keyword>
<accession>A0AA43TUJ2</accession>
<proteinExistence type="predicted"/>
<feature type="compositionally biased region" description="Polar residues" evidence="1">
    <location>
        <begin position="284"/>
        <end position="295"/>
    </location>
</feature>
<evidence type="ECO:0000313" key="3">
    <source>
        <dbReference type="Proteomes" id="UP001161017"/>
    </source>
</evidence>
<feature type="region of interest" description="Disordered" evidence="1">
    <location>
        <begin position="151"/>
        <end position="303"/>
    </location>
</feature>
<reference evidence="2" key="1">
    <citation type="journal article" date="2023" name="Genome Biol. Evol.">
        <title>First Whole Genome Sequence and Flow Cytometry Genome Size Data for the Lichen-Forming Fungus Ramalina farinacea (Ascomycota).</title>
        <authorList>
            <person name="Llewellyn T."/>
            <person name="Mian S."/>
            <person name="Hill R."/>
            <person name="Leitch I.J."/>
            <person name="Gaya E."/>
        </authorList>
    </citation>
    <scope>NUCLEOTIDE SEQUENCE</scope>
    <source>
        <strain evidence="2">LIQ254RAFAR</strain>
    </source>
</reference>
<comment type="caution">
    <text evidence="2">The sequence shown here is derived from an EMBL/GenBank/DDBJ whole genome shotgun (WGS) entry which is preliminary data.</text>
</comment>
<dbReference type="Proteomes" id="UP001161017">
    <property type="component" value="Unassembled WGS sequence"/>
</dbReference>
<feature type="compositionally biased region" description="Basic and acidic residues" evidence="1">
    <location>
        <begin position="484"/>
        <end position="493"/>
    </location>
</feature>